<dbReference type="EMBL" id="QZEY01000001">
    <property type="protein sequence ID" value="RJL35714.1"/>
    <property type="molecule type" value="Genomic_DNA"/>
</dbReference>
<feature type="transmembrane region" description="Helical" evidence="6">
    <location>
        <begin position="356"/>
        <end position="377"/>
    </location>
</feature>
<proteinExistence type="predicted"/>
<sequence>MENHRHVVDVEAVPEGSAGGAGNAPAPAPAGGRALPLGVYLLAFSLFAMGSAEFLLAGVLPAVAADIDVSLAAAGGLITAFAVGVVIGGPPFAVVSLRWPRRTALVLTQVIFAACVAAGLVIGSYPALLVTRFAAGLAYAGFFAIAATTAVSLVTPDRAARASGVVVSGLSLAMILGGPAGTLIGYHVGWAGGFWLVVALTLVAALAVAVAMPRTAGGPEPSVRRELRTLRRPRLWLVFAATLLSTASYMITFNYLAELLDRVTGIPDAWIALVLMLFGVGAYLGLAIGGRVSDRWPHHALVAGAAGIAVCSALIAVLARHALAVVPLVLLLGVAGFVLNPAIYGRVFTIASDAPTLAGASVVSAFQLGISLVPLPAGLALNAGASVTSVAWIGAVLAVLTIPVALAERAAGRPRPAAAARPS</sequence>
<keyword evidence="9" id="KW-1185">Reference proteome</keyword>
<evidence type="ECO:0000256" key="1">
    <source>
        <dbReference type="ARBA" id="ARBA00004651"/>
    </source>
</evidence>
<evidence type="ECO:0000313" key="8">
    <source>
        <dbReference type="EMBL" id="RJL35714.1"/>
    </source>
</evidence>
<organism evidence="8 9">
    <name type="scientific">Bailinhaonella thermotolerans</name>
    <dbReference type="NCBI Taxonomy" id="1070861"/>
    <lineage>
        <taxon>Bacteria</taxon>
        <taxon>Bacillati</taxon>
        <taxon>Actinomycetota</taxon>
        <taxon>Actinomycetes</taxon>
        <taxon>Streptosporangiales</taxon>
        <taxon>Streptosporangiaceae</taxon>
        <taxon>Bailinhaonella</taxon>
    </lineage>
</organism>
<evidence type="ECO:0000256" key="6">
    <source>
        <dbReference type="SAM" id="Phobius"/>
    </source>
</evidence>
<feature type="domain" description="Major facilitator superfamily (MFS) profile" evidence="7">
    <location>
        <begin position="38"/>
        <end position="413"/>
    </location>
</feature>
<feature type="transmembrane region" description="Helical" evidence="6">
    <location>
        <begin position="133"/>
        <end position="154"/>
    </location>
</feature>
<evidence type="ECO:0000256" key="5">
    <source>
        <dbReference type="ARBA" id="ARBA00023136"/>
    </source>
</evidence>
<keyword evidence="4 6" id="KW-1133">Transmembrane helix</keyword>
<dbReference type="CDD" id="cd17324">
    <property type="entry name" value="MFS_NepI_like"/>
    <property type="match status" value="1"/>
</dbReference>
<dbReference type="Gene3D" id="1.20.1250.20">
    <property type="entry name" value="MFS general substrate transporter like domains"/>
    <property type="match status" value="2"/>
</dbReference>
<protein>
    <submittedName>
        <fullName evidence="8">MFS transporter</fullName>
    </submittedName>
</protein>
<evidence type="ECO:0000313" key="9">
    <source>
        <dbReference type="Proteomes" id="UP000265768"/>
    </source>
</evidence>
<feature type="transmembrane region" description="Helical" evidence="6">
    <location>
        <begin position="39"/>
        <end position="63"/>
    </location>
</feature>
<keyword evidence="3 6" id="KW-0812">Transmembrane</keyword>
<feature type="transmembrane region" description="Helical" evidence="6">
    <location>
        <begin position="194"/>
        <end position="214"/>
    </location>
</feature>
<feature type="transmembrane region" description="Helical" evidence="6">
    <location>
        <begin position="104"/>
        <end position="127"/>
    </location>
</feature>
<dbReference type="OrthoDB" id="9814237at2"/>
<comment type="caution">
    <text evidence="8">The sequence shown here is derived from an EMBL/GenBank/DDBJ whole genome shotgun (WGS) entry which is preliminary data.</text>
</comment>
<dbReference type="Proteomes" id="UP000265768">
    <property type="component" value="Unassembled WGS sequence"/>
</dbReference>
<comment type="subcellular location">
    <subcellularLocation>
        <location evidence="1">Cell membrane</location>
        <topology evidence="1">Multi-pass membrane protein</topology>
    </subcellularLocation>
</comment>
<keyword evidence="2" id="KW-1003">Cell membrane</keyword>
<evidence type="ECO:0000256" key="2">
    <source>
        <dbReference type="ARBA" id="ARBA00022475"/>
    </source>
</evidence>
<feature type="transmembrane region" description="Helical" evidence="6">
    <location>
        <begin position="269"/>
        <end position="288"/>
    </location>
</feature>
<feature type="transmembrane region" description="Helical" evidence="6">
    <location>
        <begin position="69"/>
        <end position="92"/>
    </location>
</feature>
<dbReference type="InterPro" id="IPR011701">
    <property type="entry name" value="MFS"/>
</dbReference>
<feature type="transmembrane region" description="Helical" evidence="6">
    <location>
        <begin position="325"/>
        <end position="344"/>
    </location>
</feature>
<feature type="transmembrane region" description="Helical" evidence="6">
    <location>
        <begin position="383"/>
        <end position="406"/>
    </location>
</feature>
<reference evidence="8 9" key="1">
    <citation type="submission" date="2018-09" db="EMBL/GenBank/DDBJ databases">
        <title>YIM 75507 draft genome.</title>
        <authorList>
            <person name="Tang S."/>
            <person name="Feng Y."/>
        </authorList>
    </citation>
    <scope>NUCLEOTIDE SEQUENCE [LARGE SCALE GENOMIC DNA]</scope>
    <source>
        <strain evidence="8 9">YIM 75507</strain>
    </source>
</reference>
<dbReference type="AlphaFoldDB" id="A0A3A4BK79"/>
<dbReference type="InterPro" id="IPR020846">
    <property type="entry name" value="MFS_dom"/>
</dbReference>
<dbReference type="PANTHER" id="PTHR43124">
    <property type="entry name" value="PURINE EFFLUX PUMP PBUE"/>
    <property type="match status" value="1"/>
</dbReference>
<dbReference type="Pfam" id="PF07690">
    <property type="entry name" value="MFS_1"/>
    <property type="match status" value="1"/>
</dbReference>
<feature type="transmembrane region" description="Helical" evidence="6">
    <location>
        <begin position="235"/>
        <end position="257"/>
    </location>
</feature>
<dbReference type="GO" id="GO:0005886">
    <property type="term" value="C:plasma membrane"/>
    <property type="evidence" value="ECO:0007669"/>
    <property type="project" value="UniProtKB-SubCell"/>
</dbReference>
<dbReference type="PROSITE" id="PS50850">
    <property type="entry name" value="MFS"/>
    <property type="match status" value="1"/>
</dbReference>
<dbReference type="SUPFAM" id="SSF103473">
    <property type="entry name" value="MFS general substrate transporter"/>
    <property type="match status" value="1"/>
</dbReference>
<evidence type="ECO:0000259" key="7">
    <source>
        <dbReference type="PROSITE" id="PS50850"/>
    </source>
</evidence>
<accession>A0A3A4BK79</accession>
<evidence type="ECO:0000256" key="3">
    <source>
        <dbReference type="ARBA" id="ARBA00022692"/>
    </source>
</evidence>
<keyword evidence="5 6" id="KW-0472">Membrane</keyword>
<name>A0A3A4BK79_9ACTN</name>
<dbReference type="PANTHER" id="PTHR43124:SF3">
    <property type="entry name" value="CHLORAMPHENICOL EFFLUX PUMP RV0191"/>
    <property type="match status" value="1"/>
</dbReference>
<feature type="transmembrane region" description="Helical" evidence="6">
    <location>
        <begin position="300"/>
        <end position="319"/>
    </location>
</feature>
<dbReference type="InterPro" id="IPR036259">
    <property type="entry name" value="MFS_trans_sf"/>
</dbReference>
<gene>
    <name evidence="8" type="ORF">D5H75_02705</name>
</gene>
<dbReference type="InterPro" id="IPR050189">
    <property type="entry name" value="MFS_Efflux_Transporters"/>
</dbReference>
<feature type="transmembrane region" description="Helical" evidence="6">
    <location>
        <begin position="166"/>
        <end position="188"/>
    </location>
</feature>
<dbReference type="GO" id="GO:0022857">
    <property type="term" value="F:transmembrane transporter activity"/>
    <property type="evidence" value="ECO:0007669"/>
    <property type="project" value="InterPro"/>
</dbReference>
<evidence type="ECO:0000256" key="4">
    <source>
        <dbReference type="ARBA" id="ARBA00022989"/>
    </source>
</evidence>